<proteinExistence type="predicted"/>
<gene>
    <name evidence="1" type="ORF">DY252_18890</name>
</gene>
<evidence type="ECO:0000313" key="2">
    <source>
        <dbReference type="Proteomes" id="UP000256971"/>
    </source>
</evidence>
<dbReference type="RefSeq" id="WP_064789042.1">
    <property type="nucleotide sequence ID" value="NZ_CP031555.1"/>
</dbReference>
<dbReference type="EMBL" id="CP031555">
    <property type="protein sequence ID" value="AXO16061.1"/>
    <property type="molecule type" value="Genomic_DNA"/>
</dbReference>
<name>A0ABM6Y2I9_9PROT</name>
<evidence type="ECO:0000313" key="1">
    <source>
        <dbReference type="EMBL" id="AXO16061.1"/>
    </source>
</evidence>
<sequence>MTASSLFWLVMPDHRVGAGNQAVNAHNGWFGADVMVISAHHIGWSQSLYEQFAKGFKDDDRDAGHKKLIRTKSLPVHGTPTGF</sequence>
<reference evidence="1 2" key="1">
    <citation type="submission" date="2018-08" db="EMBL/GenBank/DDBJ databases">
        <title>Complete genome sequence of type strain Thalassospira indica MCCC 1A01103T, isolated from isolated from deep seawater of the Indian Ocean.</title>
        <authorList>
            <person name="Liu Y."/>
        </authorList>
    </citation>
    <scope>NUCLEOTIDE SEQUENCE [LARGE SCALE GENOMIC DNA]</scope>
    <source>
        <strain evidence="1 2">PB8BT</strain>
    </source>
</reference>
<organism evidence="1 2">
    <name type="scientific">Thalassospira indica</name>
    <dbReference type="NCBI Taxonomy" id="1891279"/>
    <lineage>
        <taxon>Bacteria</taxon>
        <taxon>Pseudomonadati</taxon>
        <taxon>Pseudomonadota</taxon>
        <taxon>Alphaproteobacteria</taxon>
        <taxon>Rhodospirillales</taxon>
        <taxon>Thalassospiraceae</taxon>
        <taxon>Thalassospira</taxon>
    </lineage>
</organism>
<protein>
    <submittedName>
        <fullName evidence="1">Uncharacterized protein</fullName>
    </submittedName>
</protein>
<dbReference type="Proteomes" id="UP000256971">
    <property type="component" value="Chromosome"/>
</dbReference>
<accession>A0ABM6Y2I9</accession>
<keyword evidence="2" id="KW-1185">Reference proteome</keyword>